<organism evidence="6 7">
    <name type="scientific">Enterococcus durans</name>
    <dbReference type="NCBI Taxonomy" id="53345"/>
    <lineage>
        <taxon>Bacteria</taxon>
        <taxon>Bacillati</taxon>
        <taxon>Bacillota</taxon>
        <taxon>Bacilli</taxon>
        <taxon>Lactobacillales</taxon>
        <taxon>Enterococcaceae</taxon>
        <taxon>Enterococcus</taxon>
    </lineage>
</organism>
<evidence type="ECO:0000313" key="6">
    <source>
        <dbReference type="EMBL" id="KAA9205131.1"/>
    </source>
</evidence>
<accession>A0A5N0YQ56</accession>
<dbReference type="InterPro" id="IPR001509">
    <property type="entry name" value="Epimerase_deHydtase"/>
</dbReference>
<feature type="domain" description="NAD-dependent epimerase/dehydratase" evidence="5">
    <location>
        <begin position="32"/>
        <end position="275"/>
    </location>
</feature>
<dbReference type="Proteomes" id="UP000326078">
    <property type="component" value="Unassembled WGS sequence"/>
</dbReference>
<comment type="caution">
    <text evidence="6">The sequence shown here is derived from an EMBL/GenBank/DDBJ whole genome shotgun (WGS) entry which is preliminary data.</text>
</comment>
<evidence type="ECO:0000256" key="3">
    <source>
        <dbReference type="ARBA" id="ARBA00023027"/>
    </source>
</evidence>
<proteinExistence type="predicted"/>
<gene>
    <name evidence="6" type="ORF">F6X95_08595</name>
</gene>
<dbReference type="GO" id="GO:0042732">
    <property type="term" value="P:D-xylose metabolic process"/>
    <property type="evidence" value="ECO:0007669"/>
    <property type="project" value="InterPro"/>
</dbReference>
<dbReference type="AlphaFoldDB" id="A0A5N0YQ56"/>
<dbReference type="Pfam" id="PF01370">
    <property type="entry name" value="Epimerase"/>
    <property type="match status" value="1"/>
</dbReference>
<name>A0A5N0YQ56_9ENTE</name>
<sequence>MNLLKNEIYLSNIEKGIDEIDEIMQLFKEKSILITGATGLIGSTVIDLLVVANQKYHLNVTVYALGRSLKKINERFSTKQAQQCIVPVLYEATKPFVFDHQVDYIIHAASNASPDLYTREPVETMQGNIFGISSLLEFAKNENVERILYVSSSEVYGEYRTEKPLMETDYGYIDILNSRSSYPMGKRAAETLCIGYLNEYQVQSIIVRPGHVYGPSAKRGDARVSSAFVYQALNGESIVMKSKGSQIRSYTYSIDCATALLFSLMKGKPGEAYNISNPNSIISIAEMARIISSLGQVPLEFDLPTGAESEKFNPMDNSSLDSEKLYNLGWKANFGAYEGFQYTMSILANDNQKLV</sequence>
<evidence type="ECO:0000313" key="7">
    <source>
        <dbReference type="Proteomes" id="UP000326078"/>
    </source>
</evidence>
<evidence type="ECO:0000256" key="4">
    <source>
        <dbReference type="ARBA" id="ARBA00023239"/>
    </source>
</evidence>
<evidence type="ECO:0000256" key="2">
    <source>
        <dbReference type="ARBA" id="ARBA00022793"/>
    </source>
</evidence>
<evidence type="ECO:0000256" key="1">
    <source>
        <dbReference type="ARBA" id="ARBA00001911"/>
    </source>
</evidence>
<keyword evidence="4" id="KW-0456">Lyase</keyword>
<reference evidence="6 7" key="1">
    <citation type="submission" date="2019-09" db="EMBL/GenBank/DDBJ databases">
        <title>Vancomyinc resistant enterococci isolated from farm animals in Switzerland.</title>
        <authorList>
            <person name="Stevens M.J.A."/>
            <person name="Stephan R."/>
            <person name="Morach M."/>
            <person name="Nuesch-Inderbinen M."/>
        </authorList>
    </citation>
    <scope>NUCLEOTIDE SEQUENCE [LARGE SCALE GENOMIC DNA]</scope>
    <source>
        <strain evidence="6 7">GH27</strain>
    </source>
</reference>
<dbReference type="GO" id="GO:0005737">
    <property type="term" value="C:cytoplasm"/>
    <property type="evidence" value="ECO:0007669"/>
    <property type="project" value="TreeGrafter"/>
</dbReference>
<dbReference type="SUPFAM" id="SSF51735">
    <property type="entry name" value="NAD(P)-binding Rossmann-fold domains"/>
    <property type="match status" value="1"/>
</dbReference>
<dbReference type="PANTHER" id="PTHR43078:SF6">
    <property type="entry name" value="UDP-GLUCURONIC ACID DECARBOXYLASE 1"/>
    <property type="match status" value="1"/>
</dbReference>
<dbReference type="RefSeq" id="WP_123862274.1">
    <property type="nucleotide sequence ID" value="NZ_RKNR01000001.1"/>
</dbReference>
<dbReference type="GO" id="GO:0048040">
    <property type="term" value="F:UDP-glucuronate decarboxylase activity"/>
    <property type="evidence" value="ECO:0007669"/>
    <property type="project" value="TreeGrafter"/>
</dbReference>
<keyword evidence="2" id="KW-0210">Decarboxylase</keyword>
<dbReference type="InterPro" id="IPR036291">
    <property type="entry name" value="NAD(P)-bd_dom_sf"/>
</dbReference>
<dbReference type="EMBL" id="VYUT01000011">
    <property type="protein sequence ID" value="KAA9205131.1"/>
    <property type="molecule type" value="Genomic_DNA"/>
</dbReference>
<comment type="cofactor">
    <cofactor evidence="1">
        <name>NAD(+)</name>
        <dbReference type="ChEBI" id="CHEBI:57540"/>
    </cofactor>
</comment>
<dbReference type="Gene3D" id="3.40.50.720">
    <property type="entry name" value="NAD(P)-binding Rossmann-like Domain"/>
    <property type="match status" value="1"/>
</dbReference>
<dbReference type="GO" id="GO:0070403">
    <property type="term" value="F:NAD+ binding"/>
    <property type="evidence" value="ECO:0007669"/>
    <property type="project" value="InterPro"/>
</dbReference>
<protein>
    <submittedName>
        <fullName evidence="6">NAD(P)-dependent oxidoreductase</fullName>
    </submittedName>
</protein>
<dbReference type="PANTHER" id="PTHR43078">
    <property type="entry name" value="UDP-GLUCURONIC ACID DECARBOXYLASE-RELATED"/>
    <property type="match status" value="1"/>
</dbReference>
<dbReference type="InterPro" id="IPR044516">
    <property type="entry name" value="UXS-like"/>
</dbReference>
<evidence type="ECO:0000259" key="5">
    <source>
        <dbReference type="Pfam" id="PF01370"/>
    </source>
</evidence>
<keyword evidence="3" id="KW-0520">NAD</keyword>